<comment type="cofactor">
    <cofactor evidence="6">
        <name>Mg(2+)</name>
        <dbReference type="ChEBI" id="CHEBI:18420"/>
    </cofactor>
</comment>
<keyword evidence="7" id="KW-1133">Transmembrane helix</keyword>
<reference evidence="9 10" key="1">
    <citation type="submission" date="2021-04" db="EMBL/GenBank/DDBJ databases">
        <title>Molecular and phenotypic characterization and identification of bacterial isolates recovered from the Anatolian ground squirrels (Spermophilus xanthoprymnus) and which have the potential to form a new species in the Campylobacter genus.</title>
        <authorList>
            <person name="Aydin F."/>
            <person name="Abay S."/>
            <person name="Kayman T."/>
            <person name="Karakaya E."/>
            <person name="Mustak H.K."/>
            <person name="Mustak I.B."/>
            <person name="Bilgin N."/>
            <person name="Duzler A."/>
            <person name="Sahin O."/>
            <person name="Guran O."/>
            <person name="Saticioglu I.B."/>
        </authorList>
    </citation>
    <scope>NUCLEOTIDE SEQUENCE [LARGE SCALE GENOMIC DNA]</scope>
    <source>
        <strain evidence="10">faydin-G24</strain>
    </source>
</reference>
<dbReference type="Proteomes" id="UP000682951">
    <property type="component" value="Unassembled WGS sequence"/>
</dbReference>
<keyword evidence="6" id="KW-0500">Molybdenum</keyword>
<dbReference type="Pfam" id="PF03454">
    <property type="entry name" value="MoeA_C"/>
    <property type="match status" value="1"/>
</dbReference>
<evidence type="ECO:0000256" key="6">
    <source>
        <dbReference type="RuleBase" id="RU365090"/>
    </source>
</evidence>
<dbReference type="InterPro" id="IPR005111">
    <property type="entry name" value="MoeA_C_domain_IV"/>
</dbReference>
<comment type="pathway">
    <text evidence="2 6">Cofactor biosynthesis; molybdopterin biosynthesis.</text>
</comment>
<sequence length="386" mass="42140">MQVNEVIKTIRENFTIYNVSQNVPIGSAFDRVLSSDVIAVKNLPCFDNSALDGYAVKFDDKDKPYSIIGEAFAGDKAVLSIGKNECIKIMTGAKMPLGADTIVRFEDAVIEDDKLIAPTNLKRGNAHRFAGEEVKVGDTLLSRGIRLGAKEIMMLASQGISYVSVFATSRIGIYSSGNEIVEPWQLANEDQIYNANALGIASVIRSAGFDSEYLGIIKDDFEATKNAFKNAYNFDILICSGGASKGEADFMKMALNELGYRELFDKINMRPGGPCKAYVKDNKLIFVLPGNPMAAYLCAILFVVPVLKNGSLIQEKVVLNESINIKSGRSNIVLGSIKDGKFYITDNNKFGSGMIKPLIKSNAIYISNPDENELLVGSEIFVTRIS</sequence>
<evidence type="ECO:0000256" key="4">
    <source>
        <dbReference type="ARBA" id="ARBA00023150"/>
    </source>
</evidence>
<evidence type="ECO:0000259" key="8">
    <source>
        <dbReference type="SMART" id="SM00852"/>
    </source>
</evidence>
<evidence type="ECO:0000256" key="2">
    <source>
        <dbReference type="ARBA" id="ARBA00005046"/>
    </source>
</evidence>
<dbReference type="InterPro" id="IPR036135">
    <property type="entry name" value="MoeA_linker/N_sf"/>
</dbReference>
<dbReference type="Pfam" id="PF00994">
    <property type="entry name" value="MoCF_biosynth"/>
    <property type="match status" value="1"/>
</dbReference>
<feature type="domain" description="MoaB/Mog" evidence="8">
    <location>
        <begin position="172"/>
        <end position="309"/>
    </location>
</feature>
<dbReference type="InterPro" id="IPR036688">
    <property type="entry name" value="MoeA_C_domain_IV_sf"/>
</dbReference>
<keyword evidence="10" id="KW-1185">Reference proteome</keyword>
<dbReference type="SUPFAM" id="SSF53218">
    <property type="entry name" value="Molybdenum cofactor biosynthesis proteins"/>
    <property type="match status" value="1"/>
</dbReference>
<comment type="catalytic activity">
    <reaction evidence="5">
        <text>adenylyl-molybdopterin + molybdate = Mo-molybdopterin + AMP + H(+)</text>
        <dbReference type="Rhea" id="RHEA:35047"/>
        <dbReference type="ChEBI" id="CHEBI:15378"/>
        <dbReference type="ChEBI" id="CHEBI:36264"/>
        <dbReference type="ChEBI" id="CHEBI:62727"/>
        <dbReference type="ChEBI" id="CHEBI:71302"/>
        <dbReference type="ChEBI" id="CHEBI:456215"/>
        <dbReference type="EC" id="2.10.1.1"/>
    </reaction>
</comment>
<keyword evidence="4 6" id="KW-0501">Molybdenum cofactor biosynthesis</keyword>
<keyword evidence="6" id="KW-0460">Magnesium</keyword>
<evidence type="ECO:0000256" key="3">
    <source>
        <dbReference type="ARBA" id="ARBA00010763"/>
    </source>
</evidence>
<dbReference type="RefSeq" id="WP_212141960.1">
    <property type="nucleotide sequence ID" value="NZ_JAGSSW010000004.1"/>
</dbReference>
<dbReference type="InterPro" id="IPR001453">
    <property type="entry name" value="MoaB/Mog_dom"/>
</dbReference>
<dbReference type="CDD" id="cd00887">
    <property type="entry name" value="MoeA"/>
    <property type="match status" value="1"/>
</dbReference>
<name>A0ABS5HI43_9BACT</name>
<dbReference type="SMART" id="SM00852">
    <property type="entry name" value="MoCF_biosynth"/>
    <property type="match status" value="1"/>
</dbReference>
<organism evidence="9 10">
    <name type="scientific">Campylobacter anatolicus</name>
    <dbReference type="NCBI Taxonomy" id="2829105"/>
    <lineage>
        <taxon>Bacteria</taxon>
        <taxon>Pseudomonadati</taxon>
        <taxon>Campylobacterota</taxon>
        <taxon>Epsilonproteobacteria</taxon>
        <taxon>Campylobacterales</taxon>
        <taxon>Campylobacteraceae</taxon>
        <taxon>Campylobacter</taxon>
    </lineage>
</organism>
<comment type="similarity">
    <text evidence="3 6">Belongs to the MoeA family.</text>
</comment>
<accession>A0ABS5HI43</accession>
<dbReference type="SUPFAM" id="SSF63867">
    <property type="entry name" value="MoeA C-terminal domain-like"/>
    <property type="match status" value="1"/>
</dbReference>
<dbReference type="InterPro" id="IPR005110">
    <property type="entry name" value="MoeA_linker/N"/>
</dbReference>
<keyword evidence="6" id="KW-0808">Transferase</keyword>
<dbReference type="Pfam" id="PF03453">
    <property type="entry name" value="MoeA_N"/>
    <property type="match status" value="1"/>
</dbReference>
<keyword evidence="7" id="KW-0472">Membrane</keyword>
<protein>
    <recommendedName>
        <fullName evidence="6">Molybdopterin molybdenumtransferase</fullName>
        <ecNumber evidence="6">2.10.1.1</ecNumber>
    </recommendedName>
</protein>
<dbReference type="NCBIfam" id="TIGR00177">
    <property type="entry name" value="molyb_syn"/>
    <property type="match status" value="1"/>
</dbReference>
<gene>
    <name evidence="9" type="ORF">KDD93_05065</name>
</gene>
<dbReference type="InterPro" id="IPR036425">
    <property type="entry name" value="MoaB/Mog-like_dom_sf"/>
</dbReference>
<dbReference type="SUPFAM" id="SSF63882">
    <property type="entry name" value="MoeA N-terminal region -like"/>
    <property type="match status" value="1"/>
</dbReference>
<dbReference type="EMBL" id="JAGSSW010000004">
    <property type="protein sequence ID" value="MBR8463945.1"/>
    <property type="molecule type" value="Genomic_DNA"/>
</dbReference>
<dbReference type="PANTHER" id="PTHR10192">
    <property type="entry name" value="MOLYBDOPTERIN BIOSYNTHESIS PROTEIN"/>
    <property type="match status" value="1"/>
</dbReference>
<dbReference type="Gene3D" id="3.40.980.10">
    <property type="entry name" value="MoaB/Mog-like domain"/>
    <property type="match status" value="1"/>
</dbReference>
<proteinExistence type="inferred from homology"/>
<evidence type="ECO:0000313" key="10">
    <source>
        <dbReference type="Proteomes" id="UP000682951"/>
    </source>
</evidence>
<dbReference type="InterPro" id="IPR038987">
    <property type="entry name" value="MoeA-like"/>
</dbReference>
<comment type="caution">
    <text evidence="9">The sequence shown here is derived from an EMBL/GenBank/DDBJ whole genome shotgun (WGS) entry which is preliminary data.</text>
</comment>
<dbReference type="PANTHER" id="PTHR10192:SF5">
    <property type="entry name" value="GEPHYRIN"/>
    <property type="match status" value="1"/>
</dbReference>
<feature type="transmembrane region" description="Helical" evidence="7">
    <location>
        <begin position="284"/>
        <end position="307"/>
    </location>
</feature>
<evidence type="ECO:0000313" key="9">
    <source>
        <dbReference type="EMBL" id="MBR8463945.1"/>
    </source>
</evidence>
<evidence type="ECO:0000256" key="1">
    <source>
        <dbReference type="ARBA" id="ARBA00002901"/>
    </source>
</evidence>
<evidence type="ECO:0000256" key="7">
    <source>
        <dbReference type="SAM" id="Phobius"/>
    </source>
</evidence>
<dbReference type="Gene3D" id="2.170.190.11">
    <property type="entry name" value="Molybdopterin biosynthesis moea protein, domain 3"/>
    <property type="match status" value="1"/>
</dbReference>
<dbReference type="Gene3D" id="3.90.105.10">
    <property type="entry name" value="Molybdopterin biosynthesis moea protein, domain 2"/>
    <property type="match status" value="1"/>
</dbReference>
<keyword evidence="6" id="KW-0479">Metal-binding</keyword>
<dbReference type="Gene3D" id="2.40.340.10">
    <property type="entry name" value="MoeA, C-terminal, domain IV"/>
    <property type="match status" value="1"/>
</dbReference>
<evidence type="ECO:0000256" key="5">
    <source>
        <dbReference type="ARBA" id="ARBA00047317"/>
    </source>
</evidence>
<keyword evidence="7" id="KW-0812">Transmembrane</keyword>
<dbReference type="EC" id="2.10.1.1" evidence="6"/>
<comment type="function">
    <text evidence="1 6">Catalyzes the insertion of molybdate into adenylated molybdopterin with the concomitant release of AMP.</text>
</comment>